<feature type="region of interest" description="Disordered" evidence="8">
    <location>
        <begin position="192"/>
        <end position="249"/>
    </location>
</feature>
<keyword evidence="7 9" id="KW-0472">Membrane</keyword>
<protein>
    <recommendedName>
        <fullName evidence="10">Sodium/calcium exchanger membrane region domain-containing protein</fullName>
    </recommendedName>
</protein>
<dbReference type="InterPro" id="IPR004837">
    <property type="entry name" value="NaCa_Exmemb"/>
</dbReference>
<dbReference type="EMBL" id="JH930470">
    <property type="protein sequence ID" value="EKM58303.1"/>
    <property type="molecule type" value="Genomic_DNA"/>
</dbReference>
<feature type="transmembrane region" description="Helical" evidence="9">
    <location>
        <begin position="57"/>
        <end position="75"/>
    </location>
</feature>
<dbReference type="RefSeq" id="XP_007393622.1">
    <property type="nucleotide sequence ID" value="XM_007393560.1"/>
</dbReference>
<gene>
    <name evidence="11" type="ORF">PHACADRAFT_117138</name>
</gene>
<dbReference type="Gene3D" id="1.20.1420.30">
    <property type="entry name" value="NCX, central ion-binding region"/>
    <property type="match status" value="2"/>
</dbReference>
<dbReference type="GO" id="GO:0000329">
    <property type="term" value="C:fungal-type vacuole membrane"/>
    <property type="evidence" value="ECO:0007669"/>
    <property type="project" value="TreeGrafter"/>
</dbReference>
<feature type="transmembrane region" description="Helical" evidence="9">
    <location>
        <begin position="420"/>
        <end position="441"/>
    </location>
</feature>
<feature type="transmembrane region" description="Helical" evidence="9">
    <location>
        <begin position="134"/>
        <end position="155"/>
    </location>
</feature>
<evidence type="ECO:0000256" key="1">
    <source>
        <dbReference type="ARBA" id="ARBA00004127"/>
    </source>
</evidence>
<comment type="subcellular location">
    <subcellularLocation>
        <location evidence="1">Endomembrane system</location>
        <topology evidence="1">Multi-pass membrane protein</topology>
    </subcellularLocation>
</comment>
<evidence type="ECO:0000256" key="9">
    <source>
        <dbReference type="SAM" id="Phobius"/>
    </source>
</evidence>
<dbReference type="KEGG" id="pco:PHACADRAFT_117138"/>
<sequence>MVPLVKMHDMSIRELSVRLGGTKTGLLNASMVSAMVLIYGQFIALRKCELRVVQSSLIGAMLSKLLLILGMCFFAGGMRFTQQDFDATATQVHSSLLSLSVGAVLLPAAFHFTLSDRSPGESVKASIEEQKQDILRMSHGVSIILIIIYISYMLFQFWSHSHHFTDTQAPSNKLPNAISVRSMASRVRPPSPVLRRLMSPTPTLTNVLGKTPRSQSPMPPRAPFMYQPTATSPSSSSGILKASPYPSQSTVNVNAASSTVRLVPESERAPSSPGSPVSEIERASLISELLSSYYGDLETLGYAEQQKGKKEERLERKPQLSWLLTMILLLVVTVLVAIDAEWMIDSIDNISPTISKEWIALILLPAVGSLAECITATSASAKDRLSLSISVAVGSTIQTALFVIPLMVLLGWVLGKPLALLFDPFESIVLYISVNTMGYVVADGKSNWLEGIILIGLYVVAAVTFWFYPGSNFSASLAVCSTS</sequence>
<evidence type="ECO:0000313" key="12">
    <source>
        <dbReference type="Proteomes" id="UP000008370"/>
    </source>
</evidence>
<evidence type="ECO:0000256" key="6">
    <source>
        <dbReference type="ARBA" id="ARBA00023065"/>
    </source>
</evidence>
<feature type="compositionally biased region" description="Polar residues" evidence="8">
    <location>
        <begin position="201"/>
        <end position="216"/>
    </location>
</feature>
<comment type="similarity">
    <text evidence="2">Belongs to the Ca(2+):cation antiporter (CaCA) (TC 2.A.19) family.</text>
</comment>
<dbReference type="PANTHER" id="PTHR31503:SF20">
    <property type="entry name" value="CA(2+)_H(+) EXCHANGER, PUTATIVE (EUROFUNG)-RELATED"/>
    <property type="match status" value="1"/>
</dbReference>
<feature type="transmembrane region" description="Helical" evidence="9">
    <location>
        <begin position="448"/>
        <end position="468"/>
    </location>
</feature>
<keyword evidence="6" id="KW-0406">Ion transport</keyword>
<keyword evidence="12" id="KW-1185">Reference proteome</keyword>
<dbReference type="InterPro" id="IPR044880">
    <property type="entry name" value="NCX_ion-bd_dom_sf"/>
</dbReference>
<feature type="transmembrane region" description="Helical" evidence="9">
    <location>
        <begin position="358"/>
        <end position="379"/>
    </location>
</feature>
<keyword evidence="3" id="KW-0813">Transport</keyword>
<dbReference type="AlphaFoldDB" id="K5W383"/>
<evidence type="ECO:0000256" key="5">
    <source>
        <dbReference type="ARBA" id="ARBA00022989"/>
    </source>
</evidence>
<feature type="domain" description="Sodium/calcium exchanger membrane region" evidence="10">
    <location>
        <begin position="42"/>
        <end position="158"/>
    </location>
</feature>
<feature type="transmembrane region" description="Helical" evidence="9">
    <location>
        <begin position="25"/>
        <end position="45"/>
    </location>
</feature>
<dbReference type="InParanoid" id="K5W383"/>
<evidence type="ECO:0000256" key="4">
    <source>
        <dbReference type="ARBA" id="ARBA00022692"/>
    </source>
</evidence>
<dbReference type="GO" id="GO:0006874">
    <property type="term" value="P:intracellular calcium ion homeostasis"/>
    <property type="evidence" value="ECO:0007669"/>
    <property type="project" value="TreeGrafter"/>
</dbReference>
<evidence type="ECO:0000313" key="11">
    <source>
        <dbReference type="EMBL" id="EKM58303.1"/>
    </source>
</evidence>
<dbReference type="Proteomes" id="UP000008370">
    <property type="component" value="Unassembled WGS sequence"/>
</dbReference>
<dbReference type="GeneID" id="18907788"/>
<reference evidence="11 12" key="1">
    <citation type="journal article" date="2012" name="BMC Genomics">
        <title>Comparative genomics of the white-rot fungi, Phanerochaete carnosa and P. chrysosporium, to elucidate the genetic basis of the distinct wood types they colonize.</title>
        <authorList>
            <person name="Suzuki H."/>
            <person name="MacDonald J."/>
            <person name="Syed K."/>
            <person name="Salamov A."/>
            <person name="Hori C."/>
            <person name="Aerts A."/>
            <person name="Henrissat B."/>
            <person name="Wiebenga A."/>
            <person name="vanKuyk P.A."/>
            <person name="Barry K."/>
            <person name="Lindquist E."/>
            <person name="LaButti K."/>
            <person name="Lapidus A."/>
            <person name="Lucas S."/>
            <person name="Coutinho P."/>
            <person name="Gong Y."/>
            <person name="Samejima M."/>
            <person name="Mahadevan R."/>
            <person name="Abou-Zaid M."/>
            <person name="de Vries R.P."/>
            <person name="Igarashi K."/>
            <person name="Yadav J.S."/>
            <person name="Grigoriev I.V."/>
            <person name="Master E.R."/>
        </authorList>
    </citation>
    <scope>NUCLEOTIDE SEQUENCE [LARGE SCALE GENOMIC DNA]</scope>
    <source>
        <strain evidence="11 12">HHB-10118-sp</strain>
    </source>
</reference>
<dbReference type="PANTHER" id="PTHR31503">
    <property type="entry name" value="VACUOLAR CALCIUM ION TRANSPORTER"/>
    <property type="match status" value="1"/>
</dbReference>
<keyword evidence="4 9" id="KW-0812">Transmembrane</keyword>
<feature type="transmembrane region" description="Helical" evidence="9">
    <location>
        <begin position="320"/>
        <end position="338"/>
    </location>
</feature>
<feature type="compositionally biased region" description="Polar residues" evidence="8">
    <location>
        <begin position="228"/>
        <end position="238"/>
    </location>
</feature>
<dbReference type="InterPro" id="IPR004713">
    <property type="entry name" value="CaH_exchang"/>
</dbReference>
<dbReference type="GO" id="GO:0015369">
    <property type="term" value="F:calcium:proton antiporter activity"/>
    <property type="evidence" value="ECO:0007669"/>
    <property type="project" value="TreeGrafter"/>
</dbReference>
<evidence type="ECO:0000256" key="3">
    <source>
        <dbReference type="ARBA" id="ARBA00022448"/>
    </source>
</evidence>
<feature type="domain" description="Sodium/calcium exchanger membrane region" evidence="10">
    <location>
        <begin position="326"/>
        <end position="466"/>
    </location>
</feature>
<dbReference type="Pfam" id="PF01699">
    <property type="entry name" value="Na_Ca_ex"/>
    <property type="match status" value="2"/>
</dbReference>
<name>K5W383_PHACS</name>
<feature type="transmembrane region" description="Helical" evidence="9">
    <location>
        <begin position="391"/>
        <end position="414"/>
    </location>
</feature>
<accession>K5W383</accession>
<feature type="transmembrane region" description="Helical" evidence="9">
    <location>
        <begin position="96"/>
        <end position="114"/>
    </location>
</feature>
<keyword evidence="5 9" id="KW-1133">Transmembrane helix</keyword>
<evidence type="ECO:0000256" key="8">
    <source>
        <dbReference type="SAM" id="MobiDB-lite"/>
    </source>
</evidence>
<dbReference type="HOGENOM" id="CLU_008721_4_2_1"/>
<evidence type="ECO:0000256" key="2">
    <source>
        <dbReference type="ARBA" id="ARBA00008170"/>
    </source>
</evidence>
<dbReference type="GO" id="GO:0012505">
    <property type="term" value="C:endomembrane system"/>
    <property type="evidence" value="ECO:0007669"/>
    <property type="project" value="UniProtKB-SubCell"/>
</dbReference>
<proteinExistence type="inferred from homology"/>
<evidence type="ECO:0000259" key="10">
    <source>
        <dbReference type="Pfam" id="PF01699"/>
    </source>
</evidence>
<evidence type="ECO:0000256" key="7">
    <source>
        <dbReference type="ARBA" id="ARBA00023136"/>
    </source>
</evidence>
<dbReference type="OrthoDB" id="1699231at2759"/>
<organism evidence="11 12">
    <name type="scientific">Phanerochaete carnosa (strain HHB-10118-sp)</name>
    <name type="common">White-rot fungus</name>
    <name type="synonym">Peniophora carnosa</name>
    <dbReference type="NCBI Taxonomy" id="650164"/>
    <lineage>
        <taxon>Eukaryota</taxon>
        <taxon>Fungi</taxon>
        <taxon>Dikarya</taxon>
        <taxon>Basidiomycota</taxon>
        <taxon>Agaricomycotina</taxon>
        <taxon>Agaricomycetes</taxon>
        <taxon>Polyporales</taxon>
        <taxon>Phanerochaetaceae</taxon>
        <taxon>Phanerochaete</taxon>
    </lineage>
</organism>
<dbReference type="STRING" id="650164.K5W383"/>